<evidence type="ECO:0000259" key="3">
    <source>
        <dbReference type="PROSITE" id="PS50048"/>
    </source>
</evidence>
<dbReference type="PANTHER" id="PTHR31668:SF20">
    <property type="entry name" value="ZN(II)2CYS6 TRANSCRIPTION FACTOR (EUROFUNG)"/>
    <property type="match status" value="1"/>
</dbReference>
<dbReference type="Proteomes" id="UP000799444">
    <property type="component" value="Unassembled WGS sequence"/>
</dbReference>
<feature type="region of interest" description="Disordered" evidence="2">
    <location>
        <begin position="63"/>
        <end position="88"/>
    </location>
</feature>
<protein>
    <recommendedName>
        <fullName evidence="3">Zn(2)-C6 fungal-type domain-containing protein</fullName>
    </recommendedName>
</protein>
<proteinExistence type="predicted"/>
<dbReference type="Pfam" id="PF00172">
    <property type="entry name" value="Zn_clus"/>
    <property type="match status" value="1"/>
</dbReference>
<dbReference type="OrthoDB" id="4132249at2759"/>
<comment type="caution">
    <text evidence="4">The sequence shown here is derived from an EMBL/GenBank/DDBJ whole genome shotgun (WGS) entry which is preliminary data.</text>
</comment>
<sequence>MNAPGSRKPVSAACNACRRRKVKCNGAQPCPSCVSANLACTFQLAQKRGGNQGARATVLNELRETQRGEVERQRASSSGDQDASSPIQPNQLEKITIDACIVAYISRVHQIAPFLTRDILEREAQQTATSLLSRQFIISFCAYVVTFGKVLDELQSASNISQNELGKQLLDAAIQIHVTERVAQPTLQSVFVSFFLYGALAGLGNYNQAWFYLREASTLLMMQRVGSLAWGTPGIYTRLYWVVFVSERAHAIRRTRPVTLQVTPDTPSLDEAEERPLMYLTKIFRPFDDIFFAYWNGARHDCSKEYLISLDRDVRTALPISLEVDLSNDQAANLRVSQLWLRIKLWELFPRFGFLSSDSVYECLTFRYPLVIARDMMILATSVPILSFQAHGIGLTEKVFDVACALTDVLPFISGHSPQVEPGLNDHLAQITALLIQLPGGVSRFVPLLLAKVKELLPGFFQPLCEAIQLPFPFKESPMSPNTLFVYENEVKTSLYAALRREDGNQSGPT</sequence>
<feature type="domain" description="Zn(2)-C6 fungal-type" evidence="3">
    <location>
        <begin position="13"/>
        <end position="42"/>
    </location>
</feature>
<gene>
    <name evidence="4" type="ORF">EJ04DRAFT_594264</name>
</gene>
<dbReference type="EMBL" id="ML996318">
    <property type="protein sequence ID" value="KAF2727678.1"/>
    <property type="molecule type" value="Genomic_DNA"/>
</dbReference>
<keyword evidence="5" id="KW-1185">Reference proteome</keyword>
<dbReference type="SMART" id="SM00066">
    <property type="entry name" value="GAL4"/>
    <property type="match status" value="1"/>
</dbReference>
<dbReference type="PROSITE" id="PS00463">
    <property type="entry name" value="ZN2_CY6_FUNGAL_1"/>
    <property type="match status" value="1"/>
</dbReference>
<dbReference type="GO" id="GO:0000981">
    <property type="term" value="F:DNA-binding transcription factor activity, RNA polymerase II-specific"/>
    <property type="evidence" value="ECO:0007669"/>
    <property type="project" value="InterPro"/>
</dbReference>
<dbReference type="PROSITE" id="PS50048">
    <property type="entry name" value="ZN2_CY6_FUNGAL_2"/>
    <property type="match status" value="1"/>
</dbReference>
<evidence type="ECO:0000256" key="2">
    <source>
        <dbReference type="SAM" id="MobiDB-lite"/>
    </source>
</evidence>
<dbReference type="InterPro" id="IPR001138">
    <property type="entry name" value="Zn2Cys6_DnaBD"/>
</dbReference>
<dbReference type="GO" id="GO:0008270">
    <property type="term" value="F:zinc ion binding"/>
    <property type="evidence" value="ECO:0007669"/>
    <property type="project" value="InterPro"/>
</dbReference>
<dbReference type="PANTHER" id="PTHR31668">
    <property type="entry name" value="GLUCOSE TRANSPORT TRANSCRIPTION REGULATOR RGT1-RELATED-RELATED"/>
    <property type="match status" value="1"/>
</dbReference>
<accession>A0A9P4UWD1</accession>
<dbReference type="CDD" id="cd00067">
    <property type="entry name" value="GAL4"/>
    <property type="match status" value="1"/>
</dbReference>
<evidence type="ECO:0000256" key="1">
    <source>
        <dbReference type="ARBA" id="ARBA00023242"/>
    </source>
</evidence>
<name>A0A9P4UWD1_9PLEO</name>
<dbReference type="InterPro" id="IPR036864">
    <property type="entry name" value="Zn2-C6_fun-type_DNA-bd_sf"/>
</dbReference>
<dbReference type="SUPFAM" id="SSF57701">
    <property type="entry name" value="Zn2/Cys6 DNA-binding domain"/>
    <property type="match status" value="1"/>
</dbReference>
<keyword evidence="1" id="KW-0539">Nucleus</keyword>
<dbReference type="AlphaFoldDB" id="A0A9P4UWD1"/>
<organism evidence="4 5">
    <name type="scientific">Polyplosphaeria fusca</name>
    <dbReference type="NCBI Taxonomy" id="682080"/>
    <lineage>
        <taxon>Eukaryota</taxon>
        <taxon>Fungi</taxon>
        <taxon>Dikarya</taxon>
        <taxon>Ascomycota</taxon>
        <taxon>Pezizomycotina</taxon>
        <taxon>Dothideomycetes</taxon>
        <taxon>Pleosporomycetidae</taxon>
        <taxon>Pleosporales</taxon>
        <taxon>Tetraplosphaeriaceae</taxon>
        <taxon>Polyplosphaeria</taxon>
    </lineage>
</organism>
<reference evidence="4" key="1">
    <citation type="journal article" date="2020" name="Stud. Mycol.">
        <title>101 Dothideomycetes genomes: a test case for predicting lifestyles and emergence of pathogens.</title>
        <authorList>
            <person name="Haridas S."/>
            <person name="Albert R."/>
            <person name="Binder M."/>
            <person name="Bloem J."/>
            <person name="Labutti K."/>
            <person name="Salamov A."/>
            <person name="Andreopoulos B."/>
            <person name="Baker S."/>
            <person name="Barry K."/>
            <person name="Bills G."/>
            <person name="Bluhm B."/>
            <person name="Cannon C."/>
            <person name="Castanera R."/>
            <person name="Culley D."/>
            <person name="Daum C."/>
            <person name="Ezra D."/>
            <person name="Gonzalez J."/>
            <person name="Henrissat B."/>
            <person name="Kuo A."/>
            <person name="Liang C."/>
            <person name="Lipzen A."/>
            <person name="Lutzoni F."/>
            <person name="Magnuson J."/>
            <person name="Mondo S."/>
            <person name="Nolan M."/>
            <person name="Ohm R."/>
            <person name="Pangilinan J."/>
            <person name="Park H.-J."/>
            <person name="Ramirez L."/>
            <person name="Alfaro M."/>
            <person name="Sun H."/>
            <person name="Tritt A."/>
            <person name="Yoshinaga Y."/>
            <person name="Zwiers L.-H."/>
            <person name="Turgeon B."/>
            <person name="Goodwin S."/>
            <person name="Spatafora J."/>
            <person name="Crous P."/>
            <person name="Grigoriev I."/>
        </authorList>
    </citation>
    <scope>NUCLEOTIDE SEQUENCE</scope>
    <source>
        <strain evidence="4">CBS 125425</strain>
    </source>
</reference>
<evidence type="ECO:0000313" key="4">
    <source>
        <dbReference type="EMBL" id="KAF2727678.1"/>
    </source>
</evidence>
<dbReference type="Gene3D" id="4.10.240.10">
    <property type="entry name" value="Zn(2)-C6 fungal-type DNA-binding domain"/>
    <property type="match status" value="1"/>
</dbReference>
<dbReference type="CDD" id="cd12148">
    <property type="entry name" value="fungal_TF_MHR"/>
    <property type="match status" value="1"/>
</dbReference>
<evidence type="ECO:0000313" key="5">
    <source>
        <dbReference type="Proteomes" id="UP000799444"/>
    </source>
</evidence>
<feature type="compositionally biased region" description="Basic and acidic residues" evidence="2">
    <location>
        <begin position="63"/>
        <end position="74"/>
    </location>
</feature>
<dbReference type="InterPro" id="IPR050797">
    <property type="entry name" value="Carb_Metab_Trans_Reg"/>
</dbReference>
<feature type="compositionally biased region" description="Polar residues" evidence="2">
    <location>
        <begin position="75"/>
        <end position="88"/>
    </location>
</feature>